<keyword evidence="2" id="KW-1185">Reference proteome</keyword>
<name>M0NI32_9EURY</name>
<evidence type="ECO:0000313" key="1">
    <source>
        <dbReference type="EMBL" id="EMA56769.1"/>
    </source>
</evidence>
<dbReference type="PATRIC" id="fig|1227457.3.peg.111"/>
<sequence>MVPFHHDIYTGNTNHSTTVDDAAERIDELGIGDSVLVMDKGCATKSKRERLRGEDPDADFPPIDWSCRKAV</sequence>
<accession>M0NI32</accession>
<evidence type="ECO:0000313" key="2">
    <source>
        <dbReference type="Proteomes" id="UP000011680"/>
    </source>
</evidence>
<gene>
    <name evidence="1" type="ORF">C451_00650</name>
</gene>
<proteinExistence type="predicted"/>
<dbReference type="Proteomes" id="UP000011680">
    <property type="component" value="Unassembled WGS sequence"/>
</dbReference>
<dbReference type="EMBL" id="AOMF01000018">
    <property type="protein sequence ID" value="EMA56769.1"/>
    <property type="molecule type" value="Genomic_DNA"/>
</dbReference>
<dbReference type="AlphaFoldDB" id="M0NI32"/>
<protein>
    <submittedName>
        <fullName evidence="1">Uncharacterized protein</fullName>
    </submittedName>
</protein>
<organism evidence="1 2">
    <name type="scientific">Halococcus thailandensis JCM 13552</name>
    <dbReference type="NCBI Taxonomy" id="1227457"/>
    <lineage>
        <taxon>Archaea</taxon>
        <taxon>Methanobacteriati</taxon>
        <taxon>Methanobacteriota</taxon>
        <taxon>Stenosarchaea group</taxon>
        <taxon>Halobacteria</taxon>
        <taxon>Halobacteriales</taxon>
        <taxon>Halococcaceae</taxon>
        <taxon>Halococcus</taxon>
    </lineage>
</organism>
<reference evidence="1 2" key="1">
    <citation type="journal article" date="2014" name="PLoS Genet.">
        <title>Phylogenetically driven sequencing of extremely halophilic archaea reveals strategies for static and dynamic osmo-response.</title>
        <authorList>
            <person name="Becker E.A."/>
            <person name="Seitzer P.M."/>
            <person name="Tritt A."/>
            <person name="Larsen D."/>
            <person name="Krusor M."/>
            <person name="Yao A.I."/>
            <person name="Wu D."/>
            <person name="Madern D."/>
            <person name="Eisen J.A."/>
            <person name="Darling A.E."/>
            <person name="Facciotti M.T."/>
        </authorList>
    </citation>
    <scope>NUCLEOTIDE SEQUENCE [LARGE SCALE GENOMIC DNA]</scope>
    <source>
        <strain evidence="1 2">JCM 13552</strain>
    </source>
</reference>
<comment type="caution">
    <text evidence="1">The sequence shown here is derived from an EMBL/GenBank/DDBJ whole genome shotgun (WGS) entry which is preliminary data.</text>
</comment>